<dbReference type="Proteomes" id="UP000799772">
    <property type="component" value="Unassembled WGS sequence"/>
</dbReference>
<gene>
    <name evidence="2" type="ORF">NA57DRAFT_82042</name>
</gene>
<evidence type="ECO:0000256" key="1">
    <source>
        <dbReference type="SAM" id="MobiDB-lite"/>
    </source>
</evidence>
<feature type="compositionally biased region" description="Low complexity" evidence="1">
    <location>
        <begin position="46"/>
        <end position="65"/>
    </location>
</feature>
<keyword evidence="3" id="KW-1185">Reference proteome</keyword>
<comment type="caution">
    <text evidence="2">The sequence shown here is derived from an EMBL/GenBank/DDBJ whole genome shotgun (WGS) entry which is preliminary data.</text>
</comment>
<feature type="region of interest" description="Disordered" evidence="1">
    <location>
        <begin position="35"/>
        <end position="82"/>
    </location>
</feature>
<feature type="region of interest" description="Disordered" evidence="1">
    <location>
        <begin position="1"/>
        <end position="22"/>
    </location>
</feature>
<organism evidence="2 3">
    <name type="scientific">Rhizodiscina lignyota</name>
    <dbReference type="NCBI Taxonomy" id="1504668"/>
    <lineage>
        <taxon>Eukaryota</taxon>
        <taxon>Fungi</taxon>
        <taxon>Dikarya</taxon>
        <taxon>Ascomycota</taxon>
        <taxon>Pezizomycotina</taxon>
        <taxon>Dothideomycetes</taxon>
        <taxon>Pleosporomycetidae</taxon>
        <taxon>Aulographales</taxon>
        <taxon>Rhizodiscinaceae</taxon>
        <taxon>Rhizodiscina</taxon>
    </lineage>
</organism>
<dbReference type="PANTHER" id="PTHR37540">
    <property type="entry name" value="TRANSCRIPTION FACTOR (ACR-2), PUTATIVE-RELATED-RELATED"/>
    <property type="match status" value="1"/>
</dbReference>
<dbReference type="AlphaFoldDB" id="A0A9P4I478"/>
<sequence length="560" mass="63588">MQNLSFVNRSGPEAFKRDAESRKLVRSHVMREFRRKERTGAYKAESASSRSASSRGPSRSPAPSDSKAKLQNSPKRCSGRRPDDFISSFGFPELSDIDGTHVWDPLMVAPEANPLIIPDDIPNCEQLLCPFEQYPQYQKDYEQAIDEIHSIPGPTTLQPSAGLTAIRNNFYSAVKPFTTPSVFEMLLKAHGQFLELLTYHVSPDLAVSPITEYCLTGLHGDGSEMQITLFTDWLFFTSYMKGRYCQPHQFHFRCKQQVLKRINVRLQEKNEAVKFDTLGGVAGLICVENGFNRNSAELRIHLRGLRHLAEMVGQESLEKGRYRPIVLFQDFMAAICTSTRPLLTEVPAVPILRRHFPSDMDMPVHPCSPLLFCKSPIARNIESPILKTAVEEAFYALETLYFHSHAPHTLLLVTFGDRAISKLQRLHRDMENSDVVVRIGQACRLAAMIHIRACSRLIPHKDPRNREDVDALYDIMSTLDIHDWKQIPYILLWVLLTGSAAGEVPGTRCLFLAELNRLGLSLGIYWFDHFEAIVRNFLWLQAMTRGDVDMTEAPTIETKQ</sequence>
<name>A0A9P4I478_9PEZI</name>
<reference evidence="2" key="1">
    <citation type="journal article" date="2020" name="Stud. Mycol.">
        <title>101 Dothideomycetes genomes: a test case for predicting lifestyles and emergence of pathogens.</title>
        <authorList>
            <person name="Haridas S."/>
            <person name="Albert R."/>
            <person name="Binder M."/>
            <person name="Bloem J."/>
            <person name="Labutti K."/>
            <person name="Salamov A."/>
            <person name="Andreopoulos B."/>
            <person name="Baker S."/>
            <person name="Barry K."/>
            <person name="Bills G."/>
            <person name="Bluhm B."/>
            <person name="Cannon C."/>
            <person name="Castanera R."/>
            <person name="Culley D."/>
            <person name="Daum C."/>
            <person name="Ezra D."/>
            <person name="Gonzalez J."/>
            <person name="Henrissat B."/>
            <person name="Kuo A."/>
            <person name="Liang C."/>
            <person name="Lipzen A."/>
            <person name="Lutzoni F."/>
            <person name="Magnuson J."/>
            <person name="Mondo S."/>
            <person name="Nolan M."/>
            <person name="Ohm R."/>
            <person name="Pangilinan J."/>
            <person name="Park H.-J."/>
            <person name="Ramirez L."/>
            <person name="Alfaro M."/>
            <person name="Sun H."/>
            <person name="Tritt A."/>
            <person name="Yoshinaga Y."/>
            <person name="Zwiers L.-H."/>
            <person name="Turgeon B."/>
            <person name="Goodwin S."/>
            <person name="Spatafora J."/>
            <person name="Crous P."/>
            <person name="Grigoriev I."/>
        </authorList>
    </citation>
    <scope>NUCLEOTIDE SEQUENCE</scope>
    <source>
        <strain evidence="2">CBS 133067</strain>
    </source>
</reference>
<dbReference type="PANTHER" id="PTHR37540:SF5">
    <property type="entry name" value="TRANSCRIPTION FACTOR DOMAIN-CONTAINING PROTEIN"/>
    <property type="match status" value="1"/>
</dbReference>
<dbReference type="OrthoDB" id="4159781at2759"/>
<protein>
    <submittedName>
        <fullName evidence="2">Uncharacterized protein</fullName>
    </submittedName>
</protein>
<proteinExistence type="predicted"/>
<evidence type="ECO:0000313" key="2">
    <source>
        <dbReference type="EMBL" id="KAF2092678.1"/>
    </source>
</evidence>
<accession>A0A9P4I478</accession>
<evidence type="ECO:0000313" key="3">
    <source>
        <dbReference type="Proteomes" id="UP000799772"/>
    </source>
</evidence>
<dbReference type="EMBL" id="ML978143">
    <property type="protein sequence ID" value="KAF2092678.1"/>
    <property type="molecule type" value="Genomic_DNA"/>
</dbReference>